<proteinExistence type="predicted"/>
<gene>
    <name evidence="1" type="ORF">SAMN05444412_116101</name>
</gene>
<accession>A0A1H3TCZ3</accession>
<name>A0A1H3TCZ3_9BACT</name>
<evidence type="ECO:0000313" key="1">
    <source>
        <dbReference type="EMBL" id="SDZ48096.1"/>
    </source>
</evidence>
<dbReference type="Proteomes" id="UP000199663">
    <property type="component" value="Unassembled WGS sequence"/>
</dbReference>
<dbReference type="EMBL" id="FNQC01000016">
    <property type="protein sequence ID" value="SDZ48096.1"/>
    <property type="molecule type" value="Genomic_DNA"/>
</dbReference>
<organism evidence="1 2">
    <name type="scientific">Rhodonellum ikkaensis</name>
    <dbReference type="NCBI Taxonomy" id="336829"/>
    <lineage>
        <taxon>Bacteria</taxon>
        <taxon>Pseudomonadati</taxon>
        <taxon>Bacteroidota</taxon>
        <taxon>Cytophagia</taxon>
        <taxon>Cytophagales</taxon>
        <taxon>Cytophagaceae</taxon>
        <taxon>Rhodonellum</taxon>
    </lineage>
</organism>
<reference evidence="1 2" key="1">
    <citation type="submission" date="2016-10" db="EMBL/GenBank/DDBJ databases">
        <authorList>
            <person name="Varghese N."/>
            <person name="Submissions S."/>
        </authorList>
    </citation>
    <scope>NUCLEOTIDE SEQUENCE [LARGE SCALE GENOMIC DNA]</scope>
    <source>
        <strain evidence="1 2">DSM 17997</strain>
    </source>
</reference>
<sequence length="102" mass="12081">MAKTGMEQSSKSTMAPHRNSSPRFFFLFILKSYDLKISYMLRDFEFIFMIFPNDNRIIEKFIHPLTQTPEKRNNLCSDLGFFNLLTKKSICFLVVLKFVLKD</sequence>
<protein>
    <submittedName>
        <fullName evidence="1">Uncharacterized protein</fullName>
    </submittedName>
</protein>
<comment type="caution">
    <text evidence="1">The sequence shown here is derived from an EMBL/GenBank/DDBJ whole genome shotgun (WGS) entry which is preliminary data.</text>
</comment>
<evidence type="ECO:0000313" key="2">
    <source>
        <dbReference type="Proteomes" id="UP000199663"/>
    </source>
</evidence>
<keyword evidence="2" id="KW-1185">Reference proteome</keyword>